<proteinExistence type="predicted"/>
<accession>A0A832TJZ5</accession>
<keyword evidence="1" id="KW-0812">Transmembrane</keyword>
<feature type="transmembrane region" description="Helical" evidence="1">
    <location>
        <begin position="34"/>
        <end position="56"/>
    </location>
</feature>
<dbReference type="EMBL" id="DUJO01000057">
    <property type="protein sequence ID" value="HII75235.1"/>
    <property type="molecule type" value="Genomic_DNA"/>
</dbReference>
<feature type="transmembrane region" description="Helical" evidence="1">
    <location>
        <begin position="6"/>
        <end position="27"/>
    </location>
</feature>
<dbReference type="Proteomes" id="UP000646844">
    <property type="component" value="Unassembled WGS sequence"/>
</dbReference>
<reference evidence="2" key="1">
    <citation type="journal article" date="2020" name="bioRxiv">
        <title>A rank-normalized archaeal taxonomy based on genome phylogeny resolves widespread incomplete and uneven classifications.</title>
        <authorList>
            <person name="Rinke C."/>
            <person name="Chuvochina M."/>
            <person name="Mussig A.J."/>
            <person name="Chaumeil P.-A."/>
            <person name="Waite D.W."/>
            <person name="Whitman W.B."/>
            <person name="Parks D.H."/>
            <person name="Hugenholtz P."/>
        </authorList>
    </citation>
    <scope>NUCLEOTIDE SEQUENCE</scope>
    <source>
        <strain evidence="2">UBA8838</strain>
    </source>
</reference>
<feature type="transmembrane region" description="Helical" evidence="1">
    <location>
        <begin position="62"/>
        <end position="82"/>
    </location>
</feature>
<evidence type="ECO:0000313" key="3">
    <source>
        <dbReference type="Proteomes" id="UP000646844"/>
    </source>
</evidence>
<keyword evidence="1" id="KW-1133">Transmembrane helix</keyword>
<organism evidence="2 3">
    <name type="scientific">Sulfurisphaera tokodaii</name>
    <dbReference type="NCBI Taxonomy" id="111955"/>
    <lineage>
        <taxon>Archaea</taxon>
        <taxon>Thermoproteota</taxon>
        <taxon>Thermoprotei</taxon>
        <taxon>Sulfolobales</taxon>
        <taxon>Sulfolobaceae</taxon>
        <taxon>Sulfurisphaera</taxon>
    </lineage>
</organism>
<feature type="transmembrane region" description="Helical" evidence="1">
    <location>
        <begin position="165"/>
        <end position="182"/>
    </location>
</feature>
<evidence type="ECO:0000256" key="1">
    <source>
        <dbReference type="SAM" id="Phobius"/>
    </source>
</evidence>
<sequence length="256" mass="28936">MVSLIILSVLASIMVMAIIATLIFAINGRSYTRVFFVYFILGMMMLMLVGAVLYLLSPSQESLEIAFGINMIYMIIVLAYYFMIAEDISNRVINNLKLHSVALGILVVINEILMGTTFTLAQYGRGLFTTALSSVYYSVNSLWFFYPMMVEMLGLYLYHFIRGDIFKNLFALIGVATFPPTIFSFYEWVYTSIGFSVIFSLIGILNSDKTWKIIYGLLASTTLLVFISPYPYDAMVIISMIFYYSKTITLGAKTIS</sequence>
<feature type="transmembrane region" description="Helical" evidence="1">
    <location>
        <begin position="135"/>
        <end position="158"/>
    </location>
</feature>
<dbReference type="AlphaFoldDB" id="A0A832TJZ5"/>
<dbReference type="OMA" id="NRERIHI"/>
<evidence type="ECO:0008006" key="4">
    <source>
        <dbReference type="Google" id="ProtNLM"/>
    </source>
</evidence>
<gene>
    <name evidence="2" type="ORF">HA332_12925</name>
</gene>
<dbReference type="GeneID" id="1460689"/>
<keyword evidence="1" id="KW-0472">Membrane</keyword>
<feature type="transmembrane region" description="Helical" evidence="1">
    <location>
        <begin position="103"/>
        <end position="123"/>
    </location>
</feature>
<comment type="caution">
    <text evidence="2">The sequence shown here is derived from an EMBL/GenBank/DDBJ whole genome shotgun (WGS) entry which is preliminary data.</text>
</comment>
<name>A0A832TJZ5_9CREN</name>
<protein>
    <recommendedName>
        <fullName evidence="4">FoxJ protein</fullName>
    </recommendedName>
</protein>
<evidence type="ECO:0000313" key="2">
    <source>
        <dbReference type="EMBL" id="HII75235.1"/>
    </source>
</evidence>
<dbReference type="RefSeq" id="WP_010980690.1">
    <property type="nucleotide sequence ID" value="NZ_BAABQO010000009.1"/>
</dbReference>